<organism evidence="1 2">
    <name type="scientific">Effrenium voratum</name>
    <dbReference type="NCBI Taxonomy" id="2562239"/>
    <lineage>
        <taxon>Eukaryota</taxon>
        <taxon>Sar</taxon>
        <taxon>Alveolata</taxon>
        <taxon>Dinophyceae</taxon>
        <taxon>Suessiales</taxon>
        <taxon>Symbiodiniaceae</taxon>
        <taxon>Effrenium</taxon>
    </lineage>
</organism>
<gene>
    <name evidence="1" type="ORF">EVOR1521_LOCUS14125</name>
</gene>
<sequence>MQVQRVANKITKSYLMDPYAMLMHYKRAFKLMKEMKHNSAKVLILGHKNQFGIDWKGRFEGMEFDTGTVDEKLISSAPKHYQMILCLDPVLYCRSLYRINLPVMMCATLREITEHPEILDVTDYLLPSPTRRHDAALRELVARSIDSGGSG</sequence>
<name>A0AA36N3H0_9DINO</name>
<evidence type="ECO:0000313" key="1">
    <source>
        <dbReference type="EMBL" id="CAJ1388201.1"/>
    </source>
</evidence>
<dbReference type="Proteomes" id="UP001178507">
    <property type="component" value="Unassembled WGS sequence"/>
</dbReference>
<comment type="caution">
    <text evidence="1">The sequence shown here is derived from an EMBL/GenBank/DDBJ whole genome shotgun (WGS) entry which is preliminary data.</text>
</comment>
<evidence type="ECO:0000313" key="2">
    <source>
        <dbReference type="Proteomes" id="UP001178507"/>
    </source>
</evidence>
<protein>
    <submittedName>
        <fullName evidence="1">Uncharacterized protein</fullName>
    </submittedName>
</protein>
<dbReference type="AlphaFoldDB" id="A0AA36N3H0"/>
<accession>A0AA36N3H0</accession>
<dbReference type="EMBL" id="CAUJNA010001655">
    <property type="protein sequence ID" value="CAJ1388201.1"/>
    <property type="molecule type" value="Genomic_DNA"/>
</dbReference>
<reference evidence="1" key="1">
    <citation type="submission" date="2023-08" db="EMBL/GenBank/DDBJ databases">
        <authorList>
            <person name="Chen Y."/>
            <person name="Shah S."/>
            <person name="Dougan E. K."/>
            <person name="Thang M."/>
            <person name="Chan C."/>
        </authorList>
    </citation>
    <scope>NUCLEOTIDE SEQUENCE</scope>
</reference>
<proteinExistence type="predicted"/>
<keyword evidence="2" id="KW-1185">Reference proteome</keyword>